<reference evidence="3" key="1">
    <citation type="journal article" date="2012" name="Nat. Genet.">
        <title>Lifestyle transitions in plant pathogenic Colletotrichum fungi deciphered by genome and transcriptome analyses.</title>
        <authorList>
            <person name="O'Connell R.J."/>
            <person name="Thon M.R."/>
            <person name="Hacquard S."/>
            <person name="Amyotte S.G."/>
            <person name="Kleemann J."/>
            <person name="Torres M.F."/>
            <person name="Damm U."/>
            <person name="Buiate E.A."/>
            <person name="Epstein L."/>
            <person name="Alkan N."/>
            <person name="Altmueller J."/>
            <person name="Alvarado-Balderrama L."/>
            <person name="Bauser C.A."/>
            <person name="Becker C."/>
            <person name="Birren B.W."/>
            <person name="Chen Z."/>
            <person name="Choi J."/>
            <person name="Crouch J.A."/>
            <person name="Duvick J.P."/>
            <person name="Farman M.A."/>
            <person name="Gan P."/>
            <person name="Heiman D."/>
            <person name="Henrissat B."/>
            <person name="Howard R.J."/>
            <person name="Kabbage M."/>
            <person name="Koch C."/>
            <person name="Kracher B."/>
            <person name="Kubo Y."/>
            <person name="Law A.D."/>
            <person name="Lebrun M.-H."/>
            <person name="Lee Y.-H."/>
            <person name="Miyara I."/>
            <person name="Moore N."/>
            <person name="Neumann U."/>
            <person name="Nordstroem K."/>
            <person name="Panaccione D.G."/>
            <person name="Panstruga R."/>
            <person name="Place M."/>
            <person name="Proctor R.H."/>
            <person name="Prusky D."/>
            <person name="Rech G."/>
            <person name="Reinhardt R."/>
            <person name="Rollins J.A."/>
            <person name="Rounsley S."/>
            <person name="Schardl C.L."/>
            <person name="Schwartz D.C."/>
            <person name="Shenoy N."/>
            <person name="Shirasu K."/>
            <person name="Sikhakolli U.R."/>
            <person name="Stueber K."/>
            <person name="Sukno S.A."/>
            <person name="Sweigard J.A."/>
            <person name="Takano Y."/>
            <person name="Takahara H."/>
            <person name="Trail F."/>
            <person name="van der Does H.C."/>
            <person name="Voll L.M."/>
            <person name="Will I."/>
            <person name="Young S."/>
            <person name="Zeng Q."/>
            <person name="Zhang J."/>
            <person name="Zhou S."/>
            <person name="Dickman M.B."/>
            <person name="Schulze-Lefert P."/>
            <person name="Ver Loren van Themaat E."/>
            <person name="Ma L.-J."/>
            <person name="Vaillancourt L.J."/>
        </authorList>
    </citation>
    <scope>NUCLEOTIDE SEQUENCE [LARGE SCALE GENOMIC DNA]</scope>
    <source>
        <strain evidence="3">IMI 349063</strain>
    </source>
</reference>
<name>H1VRQ3_COLHI</name>
<gene>
    <name evidence="2" type="ORF">CH063_12777</name>
</gene>
<evidence type="ECO:0000256" key="1">
    <source>
        <dbReference type="SAM" id="MobiDB-lite"/>
    </source>
</evidence>
<protein>
    <submittedName>
        <fullName evidence="2">Uncharacterized protein</fullName>
    </submittedName>
</protein>
<evidence type="ECO:0000313" key="3">
    <source>
        <dbReference type="Proteomes" id="UP000007174"/>
    </source>
</evidence>
<dbReference type="EMBL" id="CACQ02005725">
    <property type="protein sequence ID" value="CCF42909.1"/>
    <property type="molecule type" value="Genomic_DNA"/>
</dbReference>
<feature type="compositionally biased region" description="Basic residues" evidence="1">
    <location>
        <begin position="1"/>
        <end position="11"/>
    </location>
</feature>
<evidence type="ECO:0000313" key="2">
    <source>
        <dbReference type="EMBL" id="CCF42909.1"/>
    </source>
</evidence>
<accession>H1VRQ3</accession>
<proteinExistence type="predicted"/>
<feature type="region of interest" description="Disordered" evidence="1">
    <location>
        <begin position="1"/>
        <end position="33"/>
    </location>
</feature>
<dbReference type="HOGENOM" id="CLU_2527343_0_0_1"/>
<organism evidence="2 3">
    <name type="scientific">Colletotrichum higginsianum (strain IMI 349063)</name>
    <name type="common">Crucifer anthracnose fungus</name>
    <dbReference type="NCBI Taxonomy" id="759273"/>
    <lineage>
        <taxon>Eukaryota</taxon>
        <taxon>Fungi</taxon>
        <taxon>Dikarya</taxon>
        <taxon>Ascomycota</taxon>
        <taxon>Pezizomycotina</taxon>
        <taxon>Sordariomycetes</taxon>
        <taxon>Hypocreomycetidae</taxon>
        <taxon>Glomerellales</taxon>
        <taxon>Glomerellaceae</taxon>
        <taxon>Colletotrichum</taxon>
        <taxon>Colletotrichum destructivum species complex</taxon>
    </lineage>
</organism>
<sequence length="84" mass="9721">MRRGRGGRRRRTDLVSKKTLRSTSGLHPLEAPGISPRHSRHVIVHIVSLCSSCSFLHHYSIPFRPFIRRYLATCLPAYLPRIHH</sequence>
<dbReference type="Proteomes" id="UP000007174">
    <property type="component" value="Unassembled WGS sequence"/>
</dbReference>
<dbReference type="AlphaFoldDB" id="H1VRQ3"/>